<feature type="compositionally biased region" description="Polar residues" evidence="3">
    <location>
        <begin position="541"/>
        <end position="550"/>
    </location>
</feature>
<feature type="region of interest" description="Disordered" evidence="3">
    <location>
        <begin position="531"/>
        <end position="550"/>
    </location>
</feature>
<keyword evidence="4" id="KW-0812">Transmembrane</keyword>
<feature type="compositionally biased region" description="Basic and acidic residues" evidence="3">
    <location>
        <begin position="115"/>
        <end position="125"/>
    </location>
</feature>
<evidence type="ECO:0000256" key="3">
    <source>
        <dbReference type="SAM" id="MobiDB-lite"/>
    </source>
</evidence>
<keyword evidence="4" id="KW-0472">Membrane</keyword>
<reference evidence="5" key="1">
    <citation type="submission" date="2014-11" db="EMBL/GenBank/DDBJ databases">
        <authorList>
            <person name="Otto D Thomas"/>
            <person name="Naeem Raeece"/>
        </authorList>
    </citation>
    <scope>NUCLEOTIDE SEQUENCE</scope>
</reference>
<feature type="compositionally biased region" description="Basic and acidic residues" evidence="3">
    <location>
        <begin position="1"/>
        <end position="15"/>
    </location>
</feature>
<accession>A0A0G4I0R9</accession>
<dbReference type="InterPro" id="IPR036383">
    <property type="entry name" value="TSP1_rpt_sf"/>
</dbReference>
<feature type="compositionally biased region" description="Polar residues" evidence="3">
    <location>
        <begin position="44"/>
        <end position="54"/>
    </location>
</feature>
<dbReference type="EMBL" id="CDMZ01004666">
    <property type="protein sequence ID" value="CEM50458.1"/>
    <property type="molecule type" value="Genomic_DNA"/>
</dbReference>
<dbReference type="PANTHER" id="PTHR22906">
    <property type="entry name" value="PROPERDIN"/>
    <property type="match status" value="1"/>
</dbReference>
<gene>
    <name evidence="5" type="ORF">Cvel_10010</name>
</gene>
<dbReference type="Pfam" id="PF00090">
    <property type="entry name" value="TSP_1"/>
    <property type="match status" value="1"/>
</dbReference>
<keyword evidence="1" id="KW-0677">Repeat</keyword>
<feature type="compositionally biased region" description="Low complexity" evidence="3">
    <location>
        <begin position="16"/>
        <end position="28"/>
    </location>
</feature>
<keyword evidence="2" id="KW-1015">Disulfide bond</keyword>
<dbReference type="SMART" id="SM00209">
    <property type="entry name" value="TSP1"/>
    <property type="match status" value="3"/>
</dbReference>
<evidence type="ECO:0000256" key="2">
    <source>
        <dbReference type="ARBA" id="ARBA00023157"/>
    </source>
</evidence>
<proteinExistence type="predicted"/>
<feature type="region of interest" description="Disordered" evidence="3">
    <location>
        <begin position="226"/>
        <end position="250"/>
    </location>
</feature>
<feature type="region of interest" description="Disordered" evidence="3">
    <location>
        <begin position="70"/>
        <end position="170"/>
    </location>
</feature>
<keyword evidence="4" id="KW-1133">Transmembrane helix</keyword>
<name>A0A0G4I0R9_9ALVE</name>
<dbReference type="PANTHER" id="PTHR22906:SF21">
    <property type="entry name" value="SEMA DOMAIN-CONTAINING PROTEIN"/>
    <property type="match status" value="1"/>
</dbReference>
<dbReference type="SUPFAM" id="SSF82895">
    <property type="entry name" value="TSP-1 type 1 repeat"/>
    <property type="match status" value="1"/>
</dbReference>
<dbReference type="Gene3D" id="2.20.100.10">
    <property type="entry name" value="Thrombospondin type-1 (TSP1) repeat"/>
    <property type="match status" value="1"/>
</dbReference>
<feature type="compositionally biased region" description="Low complexity" evidence="3">
    <location>
        <begin position="1550"/>
        <end position="1582"/>
    </location>
</feature>
<feature type="region of interest" description="Disordered" evidence="3">
    <location>
        <begin position="1540"/>
        <end position="1582"/>
    </location>
</feature>
<feature type="region of interest" description="Disordered" evidence="3">
    <location>
        <begin position="1"/>
        <end position="56"/>
    </location>
</feature>
<dbReference type="InterPro" id="IPR000884">
    <property type="entry name" value="TSP1_rpt"/>
</dbReference>
<feature type="transmembrane region" description="Helical" evidence="4">
    <location>
        <begin position="202"/>
        <end position="220"/>
    </location>
</feature>
<evidence type="ECO:0000256" key="4">
    <source>
        <dbReference type="SAM" id="Phobius"/>
    </source>
</evidence>
<organism evidence="5">
    <name type="scientific">Chromera velia CCMP2878</name>
    <dbReference type="NCBI Taxonomy" id="1169474"/>
    <lineage>
        <taxon>Eukaryota</taxon>
        <taxon>Sar</taxon>
        <taxon>Alveolata</taxon>
        <taxon>Colpodellida</taxon>
        <taxon>Chromeraceae</taxon>
        <taxon>Chromera</taxon>
    </lineage>
</organism>
<dbReference type="PROSITE" id="PS50092">
    <property type="entry name" value="TSP1"/>
    <property type="match status" value="1"/>
</dbReference>
<evidence type="ECO:0000313" key="5">
    <source>
        <dbReference type="EMBL" id="CEM50458.1"/>
    </source>
</evidence>
<feature type="compositionally biased region" description="Acidic residues" evidence="3">
    <location>
        <begin position="102"/>
        <end position="114"/>
    </location>
</feature>
<dbReference type="InterPro" id="IPR052065">
    <property type="entry name" value="Compl_asym_regulator"/>
</dbReference>
<protein>
    <submittedName>
        <fullName evidence="5">Uncharacterized protein</fullName>
    </submittedName>
</protein>
<feature type="compositionally biased region" description="Low complexity" evidence="3">
    <location>
        <begin position="91"/>
        <end position="101"/>
    </location>
</feature>
<evidence type="ECO:0000256" key="1">
    <source>
        <dbReference type="ARBA" id="ARBA00022737"/>
    </source>
</evidence>
<dbReference type="VEuPathDB" id="CryptoDB:Cvel_10010"/>
<sequence length="1582" mass="168801">MKNKKTDDAVGRRTSESGSSFSSPSGSESDLDEGERESPVEDQGNLQQKQSQARGSLVDRAMAFVSSLRKSVVTSVEGEQKTGTGFRKVTGLGSSSSSSSDEGGDSDSDSDGDGLSEKAEKEGRGEPSQLPLIDLGVEEEMGRGGGTENTRQKDRAPPLSHPKGNSTGGFTSLSEAFVLASQRSLQMEALEERATATDHFKVALFVVFTLVVVLVLALLLRAAGKSEDGDEDETATGRDQKTNSTGSLEATRTKRFSDAFDFRAILQGNSAMGPGLKAVAIEADAEGREDLGSAAVAVWVHPGLLADPGKAVPGGVGLQSSGEGRRRLLSTGMAVGGDAGRACILSFVCSGLSSEELVERRKGKTDSQMAFEYGWGGTRLGGSLYGGGGRGTAWSEQGIVDLALPADFESDSLMDIEEDEAFSGASLAVFFAPYPRLVVELEGGEVRVETVVKRKEKAETDGAAEGDESLWWSHVTVNIERPPGDSMNGEEMAELSIFVDGIKANWTKFGQREVAPLCSHSILALGSMAGVPKKSAPPGSQMPSPSEPLSVSIDSRSPFFGQTAKLQVFSHPLSPGEVRGIADAACTGSESTNADTVMPGEVPGFLGGLGTSGSVSEGQSGRALYGDVIDLERQAEERASREAQTGVRQNGLYDFVGPVTVTKLPDVSKCLGRRERAERLSACGVIEWGEWSACPSSACVAGGVSVRTGTQRGSVSEECPLAVSGKDAGMGSGNAVAVHDGAEVTEERICFPSAEVCGRVGGSGALLKGESSNSNSTSATPTLNLVSLKAPEDIPNVPLLSHTVRARGKATGFTFSAWIREASVSWADPGATTLEPYLLAVYSGSLGGKSGKQAEGVWIHDDTQPSFAVAFSPFPDLLVSILGRETVMRGAGSSCVGGGWSSVVLKVERLGGGPLMSSETLQVEARVNNQTFSMTVPPVLEDINAVCCHGGEKCGDAPPPPSRSSHVVLFQRAVSSKAPSFDDRQTFRGEAAGVRLFSRAVTMGEAEALGRCPLSLSREEKKRMPRGDLLDLSRMEFLADMREDARGALLSCRHTQSKESAPLLGVSPCFLGLWSEWAACTVSCGGGLKRRIRTVERLPECPFDTDVQHCNQQRCEEHKGTLGTNDEVPPRPRDYPLQRLRAFKHDCEDIWGGTFAPPSGTLHVPLPLPHCCPSWCPSCGPSVLCEGAARKLMGQQTARAAGGVNMTHTLSVEETNCCMAVTWSRGRSCEKTGSPPCHGKLLRIHATIEEREKKSLMSDEALVSASLGASVWRWRIGAWTGWSDCEMVSCERTRERSVERSDPDSVRPPLSDSAACPLTVGVGADMSVGPAVDPVGGYVDLSLDHQKETAWATFESFVTLITKITLVGVTLSLSFKEKYFAYKELLADLKSRSLEPADFVVGVKFWSLLPEEIKALARTKPKKQVGGTGDPVSVKHSWKYMQEVIEEAIATLDQKHTRLEWVVSVLSGVLRLCSSSDTSVKKREIEVSKYHKDGAYDSTSGSSGTSLEQLIVATNLSRDIHSMDLERVQMLTDFSRKWSEKIKGSGSGNIGRSNNQKNRQQRQQQSHQGQQQSNDKQQSQSS</sequence>